<keyword evidence="6" id="KW-1185">Reference proteome</keyword>
<dbReference type="SUPFAM" id="SSF55347">
    <property type="entry name" value="Glyceraldehyde-3-phosphate dehydrogenase-like, C-terminal domain"/>
    <property type="match status" value="1"/>
</dbReference>
<dbReference type="PANTHER" id="PTHR22604">
    <property type="entry name" value="OXIDOREDUCTASES"/>
    <property type="match status" value="1"/>
</dbReference>
<dbReference type="InterPro" id="IPR000683">
    <property type="entry name" value="Gfo/Idh/MocA-like_OxRdtase_N"/>
</dbReference>
<feature type="domain" description="Gfo/Idh/MocA-like oxidoreductase N-terminal" evidence="3">
    <location>
        <begin position="7"/>
        <end position="124"/>
    </location>
</feature>
<dbReference type="RefSeq" id="WP_089530730.1">
    <property type="nucleotide sequence ID" value="NZ_CP022437.1"/>
</dbReference>
<evidence type="ECO:0000256" key="1">
    <source>
        <dbReference type="ARBA" id="ARBA00010928"/>
    </source>
</evidence>
<dbReference type="Pfam" id="PF22725">
    <property type="entry name" value="GFO_IDH_MocA_C3"/>
    <property type="match status" value="1"/>
</dbReference>
<dbReference type="GO" id="GO:0000166">
    <property type="term" value="F:nucleotide binding"/>
    <property type="evidence" value="ECO:0007669"/>
    <property type="project" value="InterPro"/>
</dbReference>
<evidence type="ECO:0000256" key="2">
    <source>
        <dbReference type="ARBA" id="ARBA00023002"/>
    </source>
</evidence>
<dbReference type="EMBL" id="CP022437">
    <property type="protein sequence ID" value="ASN04160.1"/>
    <property type="molecule type" value="Genomic_DNA"/>
</dbReference>
<dbReference type="InterPro" id="IPR055170">
    <property type="entry name" value="GFO_IDH_MocA-like_dom"/>
</dbReference>
<evidence type="ECO:0000259" key="4">
    <source>
        <dbReference type="Pfam" id="PF22725"/>
    </source>
</evidence>
<evidence type="ECO:0000313" key="6">
    <source>
        <dbReference type="Proteomes" id="UP000204391"/>
    </source>
</evidence>
<dbReference type="Proteomes" id="UP000204391">
    <property type="component" value="Chromosome"/>
</dbReference>
<dbReference type="SUPFAM" id="SSF51735">
    <property type="entry name" value="NAD(P)-binding Rossmann-fold domains"/>
    <property type="match status" value="1"/>
</dbReference>
<comment type="similarity">
    <text evidence="1">Belongs to the Gfo/Idh/MocA family.</text>
</comment>
<protein>
    <submittedName>
        <fullName evidence="5">Oxidoreductase</fullName>
    </submittedName>
</protein>
<dbReference type="PANTHER" id="PTHR22604:SF105">
    <property type="entry name" value="TRANS-1,2-DIHYDROBENZENE-1,2-DIOL DEHYDROGENASE"/>
    <property type="match status" value="1"/>
</dbReference>
<gene>
    <name evidence="5" type="ORF">CFK40_03625</name>
</gene>
<organism evidence="5 6">
    <name type="scientific">Virgibacillus necropolis</name>
    <dbReference type="NCBI Taxonomy" id="163877"/>
    <lineage>
        <taxon>Bacteria</taxon>
        <taxon>Bacillati</taxon>
        <taxon>Bacillota</taxon>
        <taxon>Bacilli</taxon>
        <taxon>Bacillales</taxon>
        <taxon>Bacillaceae</taxon>
        <taxon>Virgibacillus</taxon>
    </lineage>
</organism>
<feature type="domain" description="GFO/IDH/MocA-like oxidoreductase" evidence="4">
    <location>
        <begin position="135"/>
        <end position="248"/>
    </location>
</feature>
<dbReference type="OrthoDB" id="9815825at2"/>
<keyword evidence="2" id="KW-0560">Oxidoreductase</keyword>
<evidence type="ECO:0000313" key="5">
    <source>
        <dbReference type="EMBL" id="ASN04160.1"/>
    </source>
</evidence>
<dbReference type="KEGG" id="vne:CFK40_03625"/>
<sequence>MTNIQWGILSTAGIAQKQLIPAIQRASNAKVTAIASSSGVEKAKTVANKFSIEKTHDSYEKLLDDPEIDAVYIPLPNHLHKEWVITAANKGKHILCEKPAAVNAAEFEEMKSACEEHQVIFMEAFMYHFHPQHDRVKEIIDSGEIGDVSYMRAAHSFHMKDRDSNVRMKYQDGGGSLYDLGCYAIHAIRNVLRVEPETVQVHAIKDNGVDTDAYAYLTFPNGVHATFDSSFNLTDRNEYEVVGTEGRIMIPRAFRPDKNGGDGLIVVEKQGVTRTETVKTDQYRDQVEHISEAILNGDHKLHNDFENTLNNMRVIDACMESMETGERVELG</sequence>
<dbReference type="GO" id="GO:0016491">
    <property type="term" value="F:oxidoreductase activity"/>
    <property type="evidence" value="ECO:0007669"/>
    <property type="project" value="UniProtKB-KW"/>
</dbReference>
<evidence type="ECO:0000259" key="3">
    <source>
        <dbReference type="Pfam" id="PF01408"/>
    </source>
</evidence>
<dbReference type="Pfam" id="PF01408">
    <property type="entry name" value="GFO_IDH_MocA"/>
    <property type="match status" value="1"/>
</dbReference>
<name>A0A221M960_9BACI</name>
<dbReference type="InterPro" id="IPR036291">
    <property type="entry name" value="NAD(P)-bd_dom_sf"/>
</dbReference>
<dbReference type="AlphaFoldDB" id="A0A221M960"/>
<dbReference type="InterPro" id="IPR050984">
    <property type="entry name" value="Gfo/Idh/MocA_domain"/>
</dbReference>
<reference evidence="5 6" key="1">
    <citation type="journal article" date="2003" name="Int. J. Syst. Evol. Microbiol.">
        <title>Virgibacillus carmonensis sp. nov., Virgibacillus necropolis sp. nov. and Virgibacillus picturae sp. nov., three novel species isolated from deteriorated mural paintings, transfer of the species of the genus salibacillus to Virgibacillus, as Virgibacillus marismortui comb. nov. and Virgibacillus salexigens comb. nov., and emended description of the genus Virgibacillus.</title>
        <authorList>
            <person name="Heyrman J."/>
            <person name="Logan N.A."/>
            <person name="Busse H.J."/>
            <person name="Balcaen A."/>
            <person name="Lebbe L."/>
            <person name="Rodriguez-Diaz M."/>
            <person name="Swings J."/>
            <person name="De Vos P."/>
        </authorList>
    </citation>
    <scope>NUCLEOTIDE SEQUENCE [LARGE SCALE GENOMIC DNA]</scope>
    <source>
        <strain evidence="5 6">LMG 19488</strain>
    </source>
</reference>
<dbReference type="Gene3D" id="3.30.360.10">
    <property type="entry name" value="Dihydrodipicolinate Reductase, domain 2"/>
    <property type="match status" value="1"/>
</dbReference>
<accession>A0A221M960</accession>
<proteinExistence type="inferred from homology"/>
<dbReference type="Gene3D" id="3.40.50.720">
    <property type="entry name" value="NAD(P)-binding Rossmann-like Domain"/>
    <property type="match status" value="1"/>
</dbReference>